<reference evidence="8 9" key="1">
    <citation type="submission" date="2016-05" db="EMBL/GenBank/DDBJ databases">
        <authorList>
            <person name="Lavstsen T."/>
            <person name="Jespersen J.S."/>
        </authorList>
    </citation>
    <scope>NUCLEOTIDE SEQUENCE [LARGE SCALE GENOMIC DNA]</scope>
    <source>
        <strain evidence="8 9">KCJ1736</strain>
    </source>
</reference>
<comment type="similarity">
    <text evidence="2">Belongs to the methyl-accepting chemotaxis (MCP) protein family.</text>
</comment>
<dbReference type="SUPFAM" id="SSF158472">
    <property type="entry name" value="HAMP domain-like"/>
    <property type="match status" value="1"/>
</dbReference>
<dbReference type="Pfam" id="PF00015">
    <property type="entry name" value="MCPsignal"/>
    <property type="match status" value="1"/>
</dbReference>
<dbReference type="FunFam" id="1.10.287.950:FF:000012">
    <property type="entry name" value="Methyl-accepting chemotaxis protein"/>
    <property type="match status" value="1"/>
</dbReference>
<gene>
    <name evidence="8" type="ORF">A7J57_05270</name>
</gene>
<dbReference type="PROSITE" id="PS50111">
    <property type="entry name" value="CHEMOTAXIS_TRANSDUC_2"/>
    <property type="match status" value="1"/>
</dbReference>
<dbReference type="Pfam" id="PF00672">
    <property type="entry name" value="HAMP"/>
    <property type="match status" value="1"/>
</dbReference>
<evidence type="ECO:0000256" key="3">
    <source>
        <dbReference type="PROSITE-ProRule" id="PRU00284"/>
    </source>
</evidence>
<evidence type="ECO:0000259" key="7">
    <source>
        <dbReference type="PROSITE" id="PS50885"/>
    </source>
</evidence>
<proteinExistence type="inferred from homology"/>
<dbReference type="InterPro" id="IPR033462">
    <property type="entry name" value="Cache_3-Cache_2"/>
</dbReference>
<feature type="domain" description="Methyl-accepting transducer" evidence="6">
    <location>
        <begin position="356"/>
        <end position="585"/>
    </location>
</feature>
<feature type="domain" description="HAMP" evidence="7">
    <location>
        <begin position="299"/>
        <end position="351"/>
    </location>
</feature>
<dbReference type="GO" id="GO:0006935">
    <property type="term" value="P:chemotaxis"/>
    <property type="evidence" value="ECO:0007669"/>
    <property type="project" value="UniProtKB-KW"/>
</dbReference>
<dbReference type="GO" id="GO:0016020">
    <property type="term" value="C:membrane"/>
    <property type="evidence" value="ECO:0007669"/>
    <property type="project" value="InterPro"/>
</dbReference>
<feature type="domain" description="HAMP" evidence="7">
    <location>
        <begin position="218"/>
        <end position="271"/>
    </location>
</feature>
<dbReference type="PANTHER" id="PTHR43531">
    <property type="entry name" value="PROTEIN ICFG"/>
    <property type="match status" value="1"/>
</dbReference>
<evidence type="ECO:0000256" key="2">
    <source>
        <dbReference type="ARBA" id="ARBA00029447"/>
    </source>
</evidence>
<dbReference type="PANTHER" id="PTHR43531:SF11">
    <property type="entry name" value="METHYL-ACCEPTING CHEMOTAXIS PROTEIN 3"/>
    <property type="match status" value="1"/>
</dbReference>
<evidence type="ECO:0000256" key="5">
    <source>
        <dbReference type="SAM" id="Phobius"/>
    </source>
</evidence>
<dbReference type="Proteomes" id="UP000077098">
    <property type="component" value="Unassembled WGS sequence"/>
</dbReference>
<comment type="caution">
    <text evidence="8">The sequence shown here is derived from an EMBL/GenBank/DDBJ whole genome shotgun (WGS) entry which is preliminary data.</text>
</comment>
<evidence type="ECO:0000259" key="6">
    <source>
        <dbReference type="PROSITE" id="PS50111"/>
    </source>
</evidence>
<name>A0A176X7E2_AGRTU</name>
<dbReference type="Pfam" id="PF17201">
    <property type="entry name" value="Cache_3-Cache_2"/>
    <property type="match status" value="1"/>
</dbReference>
<keyword evidence="5" id="KW-1133">Transmembrane helix</keyword>
<feature type="transmembrane region" description="Helical" evidence="5">
    <location>
        <begin position="197"/>
        <end position="217"/>
    </location>
</feature>
<dbReference type="EMBL" id="LXPS01000022">
    <property type="protein sequence ID" value="OAE43669.1"/>
    <property type="molecule type" value="Genomic_DNA"/>
</dbReference>
<dbReference type="InterPro" id="IPR029151">
    <property type="entry name" value="Sensor-like_sf"/>
</dbReference>
<organism evidence="8 9">
    <name type="scientific">Agrobacterium tumefaciens</name>
    <dbReference type="NCBI Taxonomy" id="358"/>
    <lineage>
        <taxon>Bacteria</taxon>
        <taxon>Pseudomonadati</taxon>
        <taxon>Pseudomonadota</taxon>
        <taxon>Alphaproteobacteria</taxon>
        <taxon>Hyphomicrobiales</taxon>
        <taxon>Rhizobiaceae</taxon>
        <taxon>Rhizobium/Agrobacterium group</taxon>
        <taxon>Agrobacterium</taxon>
        <taxon>Agrobacterium tumefaciens complex</taxon>
    </lineage>
</organism>
<dbReference type="CDD" id="cd11386">
    <property type="entry name" value="MCP_signal"/>
    <property type="match status" value="1"/>
</dbReference>
<feature type="region of interest" description="Disordered" evidence="4">
    <location>
        <begin position="277"/>
        <end position="297"/>
    </location>
</feature>
<evidence type="ECO:0000256" key="1">
    <source>
        <dbReference type="ARBA" id="ARBA00022500"/>
    </source>
</evidence>
<accession>A0A176X7E2</accession>
<dbReference type="SMART" id="SM00283">
    <property type="entry name" value="MA"/>
    <property type="match status" value="1"/>
</dbReference>
<dbReference type="Gene3D" id="1.10.287.950">
    <property type="entry name" value="Methyl-accepting chemotaxis protein"/>
    <property type="match status" value="1"/>
</dbReference>
<dbReference type="PROSITE" id="PS50885">
    <property type="entry name" value="HAMP"/>
    <property type="match status" value="2"/>
</dbReference>
<keyword evidence="5" id="KW-0812">Transmembrane</keyword>
<dbReference type="InterPro" id="IPR051310">
    <property type="entry name" value="MCP_chemotaxis"/>
</dbReference>
<dbReference type="RefSeq" id="WP_063949677.1">
    <property type="nucleotide sequence ID" value="NZ_LXPS01000022.1"/>
</dbReference>
<dbReference type="SUPFAM" id="SSF58104">
    <property type="entry name" value="Methyl-accepting chemotaxis protein (MCP) signaling domain"/>
    <property type="match status" value="1"/>
</dbReference>
<evidence type="ECO:0000313" key="9">
    <source>
        <dbReference type="Proteomes" id="UP000077098"/>
    </source>
</evidence>
<evidence type="ECO:0000313" key="8">
    <source>
        <dbReference type="EMBL" id="OAE43669.1"/>
    </source>
</evidence>
<keyword evidence="5" id="KW-0472">Membrane</keyword>
<keyword evidence="3" id="KW-0807">Transducer</keyword>
<dbReference type="AlphaFoldDB" id="A0A176X7E2"/>
<sequence length="615" mass="66116">MHNRIFRSVAGKVVALTIGLIALSVAAVGFSTYIRLKDNIITTALRDTNSAMRNMAILYEMKVGGVALEMVDGNLKSVGRASIGTMRDNDLVDRTAAGNGGISTVFEAKGGEFIRLTTNLKNEKGERAAGTKLATDHPAFEKVSKGESYFGTATLFGIRYMTGYMPVTNKTGATVGILFVGVPMDVYDAQIYSLRDMMLLCGSLAMLGVGLLAYFVIRRTLQPLGKLTAAVKSLSDGDLDTPIPYATNTNEFGNIARALVIFRENALEKLAIESQSAEERSAAESERHRNDAEKQEMDSQIEFAVGEIASGLGRLSRGDLSRTIDTPFAGRLDRLRTDFNESLLNLRDALGQIRERTLVIQHSGLEIEQSSVDLSKRTENQAASLEETAAAVDEITATVRSSAERAREANEAVRVTKQSADSSGSVVSNAVDAMGRIEDASRKIEQIIEVIDDIAFQTNLLALNAGIEAARAGEAGKGFAVVAQEVRELAQRSADAAREIKQLINQSTHEVSSGSKLVQEAGTVLSAISQQIVTVSQHVETIATATQDQSSALHNVNSSVNQMDQMTQQNAALAEQSSAASMILSGEVKALLELVQRFQMEQGSAGHSDRFNRAA</sequence>
<dbReference type="CDD" id="cd06225">
    <property type="entry name" value="HAMP"/>
    <property type="match status" value="1"/>
</dbReference>
<dbReference type="InterPro" id="IPR003660">
    <property type="entry name" value="HAMP_dom"/>
</dbReference>
<keyword evidence="1" id="KW-0145">Chemotaxis</keyword>
<dbReference type="SUPFAM" id="SSF103190">
    <property type="entry name" value="Sensory domain-like"/>
    <property type="match status" value="1"/>
</dbReference>
<dbReference type="GO" id="GO:0007165">
    <property type="term" value="P:signal transduction"/>
    <property type="evidence" value="ECO:0007669"/>
    <property type="project" value="UniProtKB-KW"/>
</dbReference>
<evidence type="ECO:0000256" key="4">
    <source>
        <dbReference type="SAM" id="MobiDB-lite"/>
    </source>
</evidence>
<dbReference type="InterPro" id="IPR004089">
    <property type="entry name" value="MCPsignal_dom"/>
</dbReference>
<protein>
    <submittedName>
        <fullName evidence="8">Chemotaxis protein</fullName>
    </submittedName>
</protein>
<dbReference type="SMART" id="SM00304">
    <property type="entry name" value="HAMP"/>
    <property type="match status" value="2"/>
</dbReference>
<dbReference type="Gene3D" id="6.10.340.10">
    <property type="match status" value="1"/>
</dbReference>